<keyword evidence="1" id="KW-0732">Signal</keyword>
<dbReference type="SUPFAM" id="SSF53850">
    <property type="entry name" value="Periplasmic binding protein-like II"/>
    <property type="match status" value="1"/>
</dbReference>
<dbReference type="PIRSF" id="PIRSF002741">
    <property type="entry name" value="MppA"/>
    <property type="match status" value="1"/>
</dbReference>
<dbReference type="GO" id="GO:0042597">
    <property type="term" value="C:periplasmic space"/>
    <property type="evidence" value="ECO:0007669"/>
    <property type="project" value="UniProtKB-ARBA"/>
</dbReference>
<dbReference type="CDD" id="cd00995">
    <property type="entry name" value="PBP2_NikA_DppA_OppA_like"/>
    <property type="match status" value="1"/>
</dbReference>
<dbReference type="GeneID" id="300100984"/>
<proteinExistence type="predicted"/>
<keyword evidence="4" id="KW-1185">Reference proteome</keyword>
<dbReference type="KEGG" id="sseo:D0Z67_18925"/>
<dbReference type="InterPro" id="IPR039424">
    <property type="entry name" value="SBP_5"/>
</dbReference>
<dbReference type="EMBL" id="CP032229">
    <property type="protein sequence ID" value="QBJ92157.1"/>
    <property type="molecule type" value="Genomic_DNA"/>
</dbReference>
<organism evidence="3 4">
    <name type="scientific">Streptomyces seoulensis</name>
    <dbReference type="NCBI Taxonomy" id="73044"/>
    <lineage>
        <taxon>Bacteria</taxon>
        <taxon>Bacillati</taxon>
        <taxon>Actinomycetota</taxon>
        <taxon>Actinomycetes</taxon>
        <taxon>Kitasatosporales</taxon>
        <taxon>Streptomycetaceae</taxon>
        <taxon>Streptomyces</taxon>
    </lineage>
</organism>
<dbReference type="Gene3D" id="3.10.105.10">
    <property type="entry name" value="Dipeptide-binding Protein, Domain 3"/>
    <property type="match status" value="1"/>
</dbReference>
<evidence type="ECO:0000313" key="3">
    <source>
        <dbReference type="EMBL" id="QBJ92157.1"/>
    </source>
</evidence>
<accession>A0A4P6TYV2</accession>
<evidence type="ECO:0000259" key="2">
    <source>
        <dbReference type="Pfam" id="PF00496"/>
    </source>
</evidence>
<sequence length="544" mass="58920">MRGAKSAKWVAIAAIVALGATACGGGGDDGSGDGGSRAVNAKGVFSYQSNEPQHPIQPANVMETGGGRITDALFSGLVDYNAKSGKLENLVAESIKQDDASHYTIKLKQGWTFHNGEKVTSHSFVDAWNWGANSKNAQQNASWFSDIKGYADVHPDKGDPKTDKMSGLTTPDDSTIKVALAAPVPYWTYKLGYSAFYPLPKVFYTNPKKYGQEPVGNGAYKFVKWNHNQDFLVNTYADYAGPKPKNGGIDFKFYTTAEAAYQDAVSDNLDVLDQVAPSAMSKYHQDLGDRAVDAPQNAIQTVAVAEYAPTIKNLKDRGKFIKGLSMAIDRNTITKTVLAGSREPATSFVPPAVEGYKANACGEACAYNPKKAKQLIQEAGGANATISILYNADGGHKEWVTAVCANITQNTGVKCEGDSKADFKTALDVRTKKKVQSLYRSGWVQDYPLNANFLKDLYGSTAAGNEGGYSNKEFDKLADKADKASSLDESVKLYQDAEASLYKDMPAIPLWYYKTNAGYSKNVTHVSYDTFGKPVFADVEVYKK</sequence>
<reference evidence="3 4" key="1">
    <citation type="submission" date="2018-08" db="EMBL/GenBank/DDBJ databases">
        <title>The complete genome sequence of Streptomyces seoulensis, a pioneer strain for nickel superoxide dismutase discovery.</title>
        <authorList>
            <person name="Shin J."/>
            <person name="Lee J.-S."/>
            <person name="Lee E.-J."/>
            <person name="Youn H.-D."/>
        </authorList>
    </citation>
    <scope>NUCLEOTIDE SEQUENCE [LARGE SCALE GENOMIC DNA]</scope>
    <source>
        <strain evidence="3 4">KCTC 9819</strain>
    </source>
</reference>
<dbReference type="GO" id="GO:0015833">
    <property type="term" value="P:peptide transport"/>
    <property type="evidence" value="ECO:0007669"/>
    <property type="project" value="TreeGrafter"/>
</dbReference>
<dbReference type="Gene3D" id="3.40.190.10">
    <property type="entry name" value="Periplasmic binding protein-like II"/>
    <property type="match status" value="1"/>
</dbReference>
<dbReference type="InterPro" id="IPR000914">
    <property type="entry name" value="SBP_5_dom"/>
</dbReference>
<dbReference type="AlphaFoldDB" id="A0A4P6TYV2"/>
<dbReference type="Proteomes" id="UP000292547">
    <property type="component" value="Chromosome"/>
</dbReference>
<dbReference type="Gene3D" id="3.90.76.10">
    <property type="entry name" value="Dipeptide-binding Protein, Domain 1"/>
    <property type="match status" value="1"/>
</dbReference>
<dbReference type="GO" id="GO:1904680">
    <property type="term" value="F:peptide transmembrane transporter activity"/>
    <property type="evidence" value="ECO:0007669"/>
    <property type="project" value="TreeGrafter"/>
</dbReference>
<gene>
    <name evidence="3" type="ORF">D0Z67_18925</name>
</gene>
<dbReference type="PANTHER" id="PTHR30290:SF83">
    <property type="entry name" value="ABC TRANSPORTER SUBSTRATE-BINDING PROTEIN"/>
    <property type="match status" value="1"/>
</dbReference>
<feature type="signal peptide" evidence="1">
    <location>
        <begin position="1"/>
        <end position="22"/>
    </location>
</feature>
<feature type="chain" id="PRO_5020542821" evidence="1">
    <location>
        <begin position="23"/>
        <end position="544"/>
    </location>
</feature>
<name>A0A4P6TYV2_STRSO</name>
<dbReference type="OrthoDB" id="9046151at2"/>
<dbReference type="PROSITE" id="PS51257">
    <property type="entry name" value="PROKAR_LIPOPROTEIN"/>
    <property type="match status" value="1"/>
</dbReference>
<dbReference type="RefSeq" id="WP_031181022.1">
    <property type="nucleotide sequence ID" value="NZ_CP032229.1"/>
</dbReference>
<feature type="domain" description="Solute-binding protein family 5" evidence="2">
    <location>
        <begin position="87"/>
        <end position="464"/>
    </location>
</feature>
<protein>
    <submittedName>
        <fullName evidence="3">ABC transporter substrate-binding protein</fullName>
    </submittedName>
</protein>
<evidence type="ECO:0000256" key="1">
    <source>
        <dbReference type="SAM" id="SignalP"/>
    </source>
</evidence>
<dbReference type="STRING" id="73044.GCA_000725795_02775"/>
<evidence type="ECO:0000313" key="4">
    <source>
        <dbReference type="Proteomes" id="UP000292547"/>
    </source>
</evidence>
<dbReference type="PANTHER" id="PTHR30290">
    <property type="entry name" value="PERIPLASMIC BINDING COMPONENT OF ABC TRANSPORTER"/>
    <property type="match status" value="1"/>
</dbReference>
<dbReference type="GO" id="GO:0043190">
    <property type="term" value="C:ATP-binding cassette (ABC) transporter complex"/>
    <property type="evidence" value="ECO:0007669"/>
    <property type="project" value="InterPro"/>
</dbReference>
<dbReference type="InterPro" id="IPR030678">
    <property type="entry name" value="Peptide/Ni-bd"/>
</dbReference>
<dbReference type="Pfam" id="PF00496">
    <property type="entry name" value="SBP_bac_5"/>
    <property type="match status" value="1"/>
</dbReference>